<keyword evidence="5" id="KW-1185">Reference proteome</keyword>
<dbReference type="PANTHER" id="PTHR43080:SF2">
    <property type="entry name" value="CBS DOMAIN-CONTAINING PROTEIN"/>
    <property type="match status" value="1"/>
</dbReference>
<dbReference type="SUPFAM" id="SSF54631">
    <property type="entry name" value="CBS-domain pair"/>
    <property type="match status" value="1"/>
</dbReference>
<gene>
    <name evidence="4" type="ORF">HMPREF9257_0987</name>
</gene>
<dbReference type="InterPro" id="IPR036390">
    <property type="entry name" value="WH_DNA-bd_sf"/>
</dbReference>
<name>E4KM04_9LACT</name>
<dbReference type="SUPFAM" id="SSF46785">
    <property type="entry name" value="Winged helix' DNA-binding domain"/>
    <property type="match status" value="1"/>
</dbReference>
<dbReference type="EMBL" id="AENN01000001">
    <property type="protein sequence ID" value="EFR32136.1"/>
    <property type="molecule type" value="Genomic_DNA"/>
</dbReference>
<dbReference type="InterPro" id="IPR028979">
    <property type="entry name" value="Ser_kin/Pase_Hpr-like_N_sf"/>
</dbReference>
<evidence type="ECO:0000259" key="3">
    <source>
        <dbReference type="PROSITE" id="PS51371"/>
    </source>
</evidence>
<dbReference type="CDD" id="cd04596">
    <property type="entry name" value="CBS_pair_DRTGG_assoc"/>
    <property type="match status" value="1"/>
</dbReference>
<dbReference type="Pfam" id="PF00571">
    <property type="entry name" value="CBS"/>
    <property type="match status" value="2"/>
</dbReference>
<proteinExistence type="predicted"/>
<keyword evidence="1 2" id="KW-0129">CBS domain</keyword>
<feature type="domain" description="CBS" evidence="3">
    <location>
        <begin position="253"/>
        <end position="311"/>
    </location>
</feature>
<sequence>MASKHQQIIDYIKGLAVGSKISVRGLAKSLDMSQGTIYRAIKDAEDQGLVATIERVGTIRVEKRSDNEKLTFDHVLEAIQGKVLAGAAGLSKELDHFIIGAMTEEAIRDYFQSRTLMIVGNRENVQLLALENGLAVLVTGGFDVSQKVADLANQANIPVMSTPHDTFTVASIINRSMINQEIQQEILTVADIYRPLDEIITLQATDTVATFDKLVDKTKVSRFPVVNNKRLIGIVTAKDLINKAATTPIERVMTKRVVSVQMHMSVASVSQKMTWEDIDVLPVVDNNMELLGIVSRREVIKSLQGRTPREELQTYEDTIALTLNDYQPSDKYDSYTVIQPQMINHMGTISYGVLVELISQVVHHRIEKTTTAKHIIEAIDLHYFNTIQIGNELQFQTTIYNQTRRQMLIQVDVFHENSLTAKSLISCQLIDS</sequence>
<reference evidence="4 5" key="1">
    <citation type="submission" date="2010-10" db="EMBL/GenBank/DDBJ databases">
        <authorList>
            <person name="Durkin A.S."/>
            <person name="Madupu R."/>
            <person name="Torralba M."/>
            <person name="Gillis M."/>
            <person name="Methe B."/>
            <person name="Sutton G."/>
            <person name="Nelson K.E."/>
        </authorList>
    </citation>
    <scope>NUCLEOTIDE SEQUENCE [LARGE SCALE GENOMIC DNA]</scope>
    <source>
        <strain evidence="4 5">ACS-139-V-Col8</strain>
    </source>
</reference>
<dbReference type="Gene3D" id="1.10.10.10">
    <property type="entry name" value="Winged helix-like DNA-binding domain superfamily/Winged helix DNA-binding domain"/>
    <property type="match status" value="1"/>
</dbReference>
<comment type="caution">
    <text evidence="4">The sequence shown here is derived from an EMBL/GenBank/DDBJ whole genome shotgun (WGS) entry which is preliminary data.</text>
</comment>
<dbReference type="eggNOG" id="COG4109">
    <property type="taxonomic scope" value="Bacteria"/>
</dbReference>
<dbReference type="STRING" id="908337.HMPREF9257_0987"/>
<dbReference type="InterPro" id="IPR046342">
    <property type="entry name" value="CBS_dom_sf"/>
</dbReference>
<dbReference type="InterPro" id="IPR051257">
    <property type="entry name" value="Diverse_CBS-Domain"/>
</dbReference>
<evidence type="ECO:0000313" key="4">
    <source>
        <dbReference type="EMBL" id="EFR32136.1"/>
    </source>
</evidence>
<dbReference type="SUPFAM" id="SSF54637">
    <property type="entry name" value="Thioesterase/thiol ester dehydrase-isomerase"/>
    <property type="match status" value="1"/>
</dbReference>
<organism evidence="4 5">
    <name type="scientific">Eremococcus coleocola ACS-139-V-Col8</name>
    <dbReference type="NCBI Taxonomy" id="908337"/>
    <lineage>
        <taxon>Bacteria</taxon>
        <taxon>Bacillati</taxon>
        <taxon>Bacillota</taxon>
        <taxon>Bacilli</taxon>
        <taxon>Lactobacillales</taxon>
        <taxon>Aerococcaceae</taxon>
        <taxon>Eremococcus</taxon>
    </lineage>
</organism>
<feature type="domain" description="CBS" evidence="3">
    <location>
        <begin position="193"/>
        <end position="251"/>
    </location>
</feature>
<dbReference type="PANTHER" id="PTHR43080">
    <property type="entry name" value="CBS DOMAIN-CONTAINING PROTEIN CBSX3, MITOCHONDRIAL"/>
    <property type="match status" value="1"/>
</dbReference>
<evidence type="ECO:0000313" key="5">
    <source>
        <dbReference type="Proteomes" id="UP000005990"/>
    </source>
</evidence>
<evidence type="ECO:0000256" key="1">
    <source>
        <dbReference type="ARBA" id="ARBA00023122"/>
    </source>
</evidence>
<dbReference type="RefSeq" id="WP_006417615.1">
    <property type="nucleotide sequence ID" value="NZ_AENN01000001.1"/>
</dbReference>
<dbReference type="AlphaFoldDB" id="E4KM04"/>
<dbReference type="SMART" id="SM00116">
    <property type="entry name" value="CBS"/>
    <property type="match status" value="2"/>
</dbReference>
<evidence type="ECO:0000256" key="2">
    <source>
        <dbReference type="PROSITE-ProRule" id="PRU00703"/>
    </source>
</evidence>
<dbReference type="InterPro" id="IPR029069">
    <property type="entry name" value="HotDog_dom_sf"/>
</dbReference>
<protein>
    <submittedName>
        <fullName evidence="4">DRTGG domain protein</fullName>
    </submittedName>
</protein>
<dbReference type="InterPro" id="IPR000644">
    <property type="entry name" value="CBS_dom"/>
</dbReference>
<dbReference type="Gene3D" id="3.40.1390.20">
    <property type="entry name" value="HprK N-terminal domain-like"/>
    <property type="match status" value="1"/>
</dbReference>
<accession>E4KM04</accession>
<dbReference type="SUPFAM" id="SSF75138">
    <property type="entry name" value="HprK N-terminal domain-like"/>
    <property type="match status" value="1"/>
</dbReference>
<dbReference type="Gene3D" id="3.10.580.10">
    <property type="entry name" value="CBS-domain"/>
    <property type="match status" value="1"/>
</dbReference>
<dbReference type="PROSITE" id="PS51371">
    <property type="entry name" value="CBS"/>
    <property type="match status" value="2"/>
</dbReference>
<dbReference type="Gene3D" id="3.10.129.10">
    <property type="entry name" value="Hotdog Thioesterase"/>
    <property type="match status" value="1"/>
</dbReference>
<dbReference type="InterPro" id="IPR010766">
    <property type="entry name" value="DRTGG"/>
</dbReference>
<dbReference type="Pfam" id="PF07085">
    <property type="entry name" value="DRTGG"/>
    <property type="match status" value="1"/>
</dbReference>
<dbReference type="InterPro" id="IPR036388">
    <property type="entry name" value="WH-like_DNA-bd_sf"/>
</dbReference>
<dbReference type="Proteomes" id="UP000005990">
    <property type="component" value="Unassembled WGS sequence"/>
</dbReference>